<protein>
    <recommendedName>
        <fullName evidence="4">YwdI family protein</fullName>
    </recommendedName>
</protein>
<dbReference type="RefSeq" id="WP_094252710.1">
    <property type="nucleotide sequence ID" value="NZ_JBHLXL010000001.1"/>
</dbReference>
<dbReference type="AlphaFoldDB" id="A0A235F7N1"/>
<organism evidence="2 3">
    <name type="scientific">Fictibacillus aquaticus</name>
    <dbReference type="NCBI Taxonomy" id="2021314"/>
    <lineage>
        <taxon>Bacteria</taxon>
        <taxon>Bacillati</taxon>
        <taxon>Bacillota</taxon>
        <taxon>Bacilli</taxon>
        <taxon>Bacillales</taxon>
        <taxon>Fictibacillaceae</taxon>
        <taxon>Fictibacillus</taxon>
    </lineage>
</organism>
<dbReference type="EMBL" id="NOII01000003">
    <property type="protein sequence ID" value="OYD57361.1"/>
    <property type="molecule type" value="Genomic_DNA"/>
</dbReference>
<sequence length="96" mass="10781">MNISIQQFAAKIEKHLDEMKRLEEHSPKVRQHAAAIQTLCDLMLDAGEQSTPQETKTWVPSHPVQAPPQFGTVPQVQPKKLQSDDDEGNGDSIFDF</sequence>
<dbReference type="Proteomes" id="UP000215059">
    <property type="component" value="Unassembled WGS sequence"/>
</dbReference>
<evidence type="ECO:0000313" key="2">
    <source>
        <dbReference type="EMBL" id="OYD57361.1"/>
    </source>
</evidence>
<gene>
    <name evidence="2" type="ORF">CGZ90_11815</name>
</gene>
<accession>A0A235F7N1</accession>
<reference evidence="2 3" key="1">
    <citation type="submission" date="2017-07" db="EMBL/GenBank/DDBJ databases">
        <title>Fictibacillus sp. nov. GDSW-R2A3 Genome sequencing and assembly.</title>
        <authorList>
            <person name="Mayilraj S."/>
        </authorList>
    </citation>
    <scope>NUCLEOTIDE SEQUENCE [LARGE SCALE GENOMIC DNA]</scope>
    <source>
        <strain evidence="2 3">GDSW-R2A3</strain>
    </source>
</reference>
<feature type="region of interest" description="Disordered" evidence="1">
    <location>
        <begin position="47"/>
        <end position="96"/>
    </location>
</feature>
<evidence type="ECO:0000313" key="3">
    <source>
        <dbReference type="Proteomes" id="UP000215059"/>
    </source>
</evidence>
<name>A0A235F7N1_9BACL</name>
<evidence type="ECO:0008006" key="4">
    <source>
        <dbReference type="Google" id="ProtNLM"/>
    </source>
</evidence>
<feature type="compositionally biased region" description="Polar residues" evidence="1">
    <location>
        <begin position="48"/>
        <end position="58"/>
    </location>
</feature>
<dbReference type="OrthoDB" id="2361717at2"/>
<evidence type="ECO:0000256" key="1">
    <source>
        <dbReference type="SAM" id="MobiDB-lite"/>
    </source>
</evidence>
<dbReference type="Pfam" id="PF17261">
    <property type="entry name" value="DUF5327"/>
    <property type="match status" value="1"/>
</dbReference>
<proteinExistence type="predicted"/>
<comment type="caution">
    <text evidence="2">The sequence shown here is derived from an EMBL/GenBank/DDBJ whole genome shotgun (WGS) entry which is preliminary data.</text>
</comment>
<dbReference type="InterPro" id="IPR035218">
    <property type="entry name" value="DUF5327"/>
</dbReference>
<keyword evidence="3" id="KW-1185">Reference proteome</keyword>